<sequence>MRLIYRWQQIALKSSIYLKAMKVSTGILFSAHPVESIEQTRLMQKLKIAEFSDLYILVKIPHFWVFLNTSQFLQRHLEKMSNIIFEGMNLFRHENCMLSNNYPTCIVDFGFIRQVRAKVDN</sequence>
<proteinExistence type="predicted"/>
<name>A0A915J0M0_ROMCU</name>
<dbReference type="WBParaSite" id="nRc.2.0.1.t19930-RA">
    <property type="protein sequence ID" value="nRc.2.0.1.t19930-RA"/>
    <property type="gene ID" value="nRc.2.0.1.g19930"/>
</dbReference>
<keyword evidence="1" id="KW-1185">Reference proteome</keyword>
<protein>
    <submittedName>
        <fullName evidence="2">Protein kinase domain-containing protein</fullName>
    </submittedName>
</protein>
<accession>A0A915J0M0</accession>
<dbReference type="AlphaFoldDB" id="A0A915J0M0"/>
<dbReference type="Proteomes" id="UP000887565">
    <property type="component" value="Unplaced"/>
</dbReference>
<organism evidence="1 2">
    <name type="scientific">Romanomermis culicivorax</name>
    <name type="common">Nematode worm</name>
    <dbReference type="NCBI Taxonomy" id="13658"/>
    <lineage>
        <taxon>Eukaryota</taxon>
        <taxon>Metazoa</taxon>
        <taxon>Ecdysozoa</taxon>
        <taxon>Nematoda</taxon>
        <taxon>Enoplea</taxon>
        <taxon>Dorylaimia</taxon>
        <taxon>Mermithida</taxon>
        <taxon>Mermithoidea</taxon>
        <taxon>Mermithidae</taxon>
        <taxon>Romanomermis</taxon>
    </lineage>
</organism>
<reference evidence="2" key="1">
    <citation type="submission" date="2022-11" db="UniProtKB">
        <authorList>
            <consortium name="WormBaseParasite"/>
        </authorList>
    </citation>
    <scope>IDENTIFICATION</scope>
</reference>
<evidence type="ECO:0000313" key="1">
    <source>
        <dbReference type="Proteomes" id="UP000887565"/>
    </source>
</evidence>
<evidence type="ECO:0000313" key="2">
    <source>
        <dbReference type="WBParaSite" id="nRc.2.0.1.t19930-RA"/>
    </source>
</evidence>